<dbReference type="InterPro" id="IPR017441">
    <property type="entry name" value="Protein_kinase_ATP_BS"/>
</dbReference>
<dbReference type="Gene3D" id="1.10.510.10">
    <property type="entry name" value="Transferase(Phosphotransferase) domain 1"/>
    <property type="match status" value="1"/>
</dbReference>
<feature type="region of interest" description="Disordered" evidence="16">
    <location>
        <begin position="556"/>
        <end position="581"/>
    </location>
</feature>
<comment type="cofactor">
    <cofactor evidence="1">
        <name>Mg(2+)</name>
        <dbReference type="ChEBI" id="CHEBI:18420"/>
    </cofactor>
</comment>
<evidence type="ECO:0000256" key="15">
    <source>
        <dbReference type="PROSITE-ProRule" id="PRU10141"/>
    </source>
</evidence>
<dbReference type="GO" id="GO:0005509">
    <property type="term" value="F:calcium ion binding"/>
    <property type="evidence" value="ECO:0007669"/>
    <property type="project" value="InterPro"/>
</dbReference>
<dbReference type="AlphaFoldDB" id="A0A0G4I6M8"/>
<feature type="domain" description="Protein kinase" evidence="17">
    <location>
        <begin position="76"/>
        <end position="332"/>
    </location>
</feature>
<keyword evidence="5" id="KW-0808">Transferase</keyword>
<dbReference type="FunFam" id="1.10.510.10:FF:000571">
    <property type="entry name" value="Maternal embryonic leucine zipper kinase"/>
    <property type="match status" value="1"/>
</dbReference>
<dbReference type="PANTHER" id="PTHR24349">
    <property type="entry name" value="SERINE/THREONINE-PROTEIN KINASE"/>
    <property type="match status" value="1"/>
</dbReference>
<comment type="subunit">
    <text evidence="2">Monomer.</text>
</comment>
<evidence type="ECO:0000256" key="7">
    <source>
        <dbReference type="ARBA" id="ARBA00022737"/>
    </source>
</evidence>
<organism evidence="19">
    <name type="scientific">Chromera velia CCMP2878</name>
    <dbReference type="NCBI Taxonomy" id="1169474"/>
    <lineage>
        <taxon>Eukaryota</taxon>
        <taxon>Sar</taxon>
        <taxon>Alveolata</taxon>
        <taxon>Colpodellida</taxon>
        <taxon>Chromeraceae</taxon>
        <taxon>Chromera</taxon>
    </lineage>
</organism>
<keyword evidence="8 15" id="KW-0547">Nucleotide-binding</keyword>
<evidence type="ECO:0000313" key="19">
    <source>
        <dbReference type="EMBL" id="CEM52704.1"/>
    </source>
</evidence>
<feature type="region of interest" description="Disordered" evidence="16">
    <location>
        <begin position="1"/>
        <end position="51"/>
    </location>
</feature>
<evidence type="ECO:0000256" key="6">
    <source>
        <dbReference type="ARBA" id="ARBA00022723"/>
    </source>
</evidence>
<dbReference type="GO" id="GO:0005524">
    <property type="term" value="F:ATP binding"/>
    <property type="evidence" value="ECO:0007669"/>
    <property type="project" value="UniProtKB-UniRule"/>
</dbReference>
<feature type="compositionally biased region" description="Basic and acidic residues" evidence="16">
    <location>
        <begin position="522"/>
        <end position="531"/>
    </location>
</feature>
<dbReference type="Pfam" id="PF13405">
    <property type="entry name" value="EF-hand_6"/>
    <property type="match status" value="1"/>
</dbReference>
<dbReference type="FunFam" id="3.30.200.20:FF:000315">
    <property type="entry name" value="Calcium-dependent protein kinase 3"/>
    <property type="match status" value="1"/>
</dbReference>
<dbReference type="InterPro" id="IPR002048">
    <property type="entry name" value="EF_hand_dom"/>
</dbReference>
<evidence type="ECO:0000256" key="10">
    <source>
        <dbReference type="ARBA" id="ARBA00022837"/>
    </source>
</evidence>
<dbReference type="VEuPathDB" id="CryptoDB:Cvel_11444"/>
<dbReference type="SUPFAM" id="SSF56112">
    <property type="entry name" value="Protein kinase-like (PK-like)"/>
    <property type="match status" value="1"/>
</dbReference>
<dbReference type="SMART" id="SM00220">
    <property type="entry name" value="S_TKc"/>
    <property type="match status" value="1"/>
</dbReference>
<dbReference type="PhylomeDB" id="A0A0G4I6M8"/>
<proteinExistence type="inferred from homology"/>
<dbReference type="InterPro" id="IPR050205">
    <property type="entry name" value="CDPK_Ser/Thr_kinases"/>
</dbReference>
<evidence type="ECO:0000256" key="12">
    <source>
        <dbReference type="ARBA" id="ARBA00024334"/>
    </source>
</evidence>
<dbReference type="InterPro" id="IPR011992">
    <property type="entry name" value="EF-hand-dom_pair"/>
</dbReference>
<evidence type="ECO:0000256" key="4">
    <source>
        <dbReference type="ARBA" id="ARBA00022527"/>
    </source>
</evidence>
<evidence type="ECO:0000256" key="11">
    <source>
        <dbReference type="ARBA" id="ARBA00022840"/>
    </source>
</evidence>
<feature type="binding site" evidence="15">
    <location>
        <position position="105"/>
    </location>
    <ligand>
        <name>ATP</name>
        <dbReference type="ChEBI" id="CHEBI:30616"/>
    </ligand>
</feature>
<reference evidence="19" key="1">
    <citation type="submission" date="2014-11" db="EMBL/GenBank/DDBJ databases">
        <authorList>
            <person name="Otto D Thomas"/>
            <person name="Naeem Raeece"/>
        </authorList>
    </citation>
    <scope>NUCLEOTIDE SEQUENCE</scope>
</reference>
<dbReference type="PROSITE" id="PS00107">
    <property type="entry name" value="PROTEIN_KINASE_ATP"/>
    <property type="match status" value="1"/>
</dbReference>
<dbReference type="SUPFAM" id="SSF47473">
    <property type="entry name" value="EF-hand"/>
    <property type="match status" value="1"/>
</dbReference>
<evidence type="ECO:0000256" key="8">
    <source>
        <dbReference type="ARBA" id="ARBA00022741"/>
    </source>
</evidence>
<evidence type="ECO:0000259" key="18">
    <source>
        <dbReference type="PROSITE" id="PS50222"/>
    </source>
</evidence>
<feature type="compositionally biased region" description="Low complexity" evidence="16">
    <location>
        <begin position="20"/>
        <end position="38"/>
    </location>
</feature>
<evidence type="ECO:0000256" key="9">
    <source>
        <dbReference type="ARBA" id="ARBA00022777"/>
    </source>
</evidence>
<feature type="domain" description="EF-hand" evidence="18">
    <location>
        <begin position="448"/>
        <end position="483"/>
    </location>
</feature>
<protein>
    <recommendedName>
        <fullName evidence="3">non-specific serine/threonine protein kinase</fullName>
        <ecNumber evidence="3">2.7.11.1</ecNumber>
    </recommendedName>
</protein>
<evidence type="ECO:0000256" key="2">
    <source>
        <dbReference type="ARBA" id="ARBA00011245"/>
    </source>
</evidence>
<feature type="domain" description="EF-hand" evidence="18">
    <location>
        <begin position="377"/>
        <end position="412"/>
    </location>
</feature>
<keyword evidence="10" id="KW-0106">Calcium</keyword>
<name>A0A0G4I6M8_9ALVE</name>
<keyword evidence="11 15" id="KW-0067">ATP-binding</keyword>
<keyword evidence="6" id="KW-0479">Metal-binding</keyword>
<evidence type="ECO:0000256" key="13">
    <source>
        <dbReference type="ARBA" id="ARBA00047899"/>
    </source>
</evidence>
<evidence type="ECO:0000256" key="16">
    <source>
        <dbReference type="SAM" id="MobiDB-lite"/>
    </source>
</evidence>
<dbReference type="PROSITE" id="PS50222">
    <property type="entry name" value="EF_HAND_2"/>
    <property type="match status" value="2"/>
</dbReference>
<dbReference type="SMART" id="SM00054">
    <property type="entry name" value="EFh"/>
    <property type="match status" value="3"/>
</dbReference>
<keyword evidence="7" id="KW-0677">Repeat</keyword>
<dbReference type="Pfam" id="PF13499">
    <property type="entry name" value="EF-hand_7"/>
    <property type="match status" value="1"/>
</dbReference>
<comment type="catalytic activity">
    <reaction evidence="13">
        <text>L-threonyl-[protein] + ATP = O-phospho-L-threonyl-[protein] + ADP + H(+)</text>
        <dbReference type="Rhea" id="RHEA:46608"/>
        <dbReference type="Rhea" id="RHEA-COMP:11060"/>
        <dbReference type="Rhea" id="RHEA-COMP:11605"/>
        <dbReference type="ChEBI" id="CHEBI:15378"/>
        <dbReference type="ChEBI" id="CHEBI:30013"/>
        <dbReference type="ChEBI" id="CHEBI:30616"/>
        <dbReference type="ChEBI" id="CHEBI:61977"/>
        <dbReference type="ChEBI" id="CHEBI:456216"/>
        <dbReference type="EC" id="2.7.11.1"/>
    </reaction>
</comment>
<dbReference type="FunFam" id="1.10.238.10:FF:000003">
    <property type="entry name" value="Calmodulin A"/>
    <property type="match status" value="1"/>
</dbReference>
<comment type="similarity">
    <text evidence="12">Belongs to the protein kinase superfamily. Ser/Thr protein kinase family. CDPK subfamily.</text>
</comment>
<dbReference type="Gene3D" id="1.10.238.10">
    <property type="entry name" value="EF-hand"/>
    <property type="match status" value="2"/>
</dbReference>
<feature type="compositionally biased region" description="Basic and acidic residues" evidence="16">
    <location>
        <begin position="569"/>
        <end position="581"/>
    </location>
</feature>
<dbReference type="PROSITE" id="PS50011">
    <property type="entry name" value="PROTEIN_KINASE_DOM"/>
    <property type="match status" value="1"/>
</dbReference>
<feature type="region of interest" description="Disordered" evidence="16">
    <location>
        <begin position="517"/>
        <end position="537"/>
    </location>
</feature>
<evidence type="ECO:0000256" key="3">
    <source>
        <dbReference type="ARBA" id="ARBA00012513"/>
    </source>
</evidence>
<evidence type="ECO:0000259" key="17">
    <source>
        <dbReference type="PROSITE" id="PS50011"/>
    </source>
</evidence>
<dbReference type="InterPro" id="IPR011009">
    <property type="entry name" value="Kinase-like_dom_sf"/>
</dbReference>
<dbReference type="EMBL" id="CDMZ01005338">
    <property type="protein sequence ID" value="CEM52704.1"/>
    <property type="molecule type" value="Genomic_DNA"/>
</dbReference>
<dbReference type="Pfam" id="PF00069">
    <property type="entry name" value="Pkinase"/>
    <property type="match status" value="1"/>
</dbReference>
<dbReference type="Gene3D" id="3.30.200.20">
    <property type="entry name" value="Phosphorylase Kinase, domain 1"/>
    <property type="match status" value="1"/>
</dbReference>
<evidence type="ECO:0000256" key="5">
    <source>
        <dbReference type="ARBA" id="ARBA00022679"/>
    </source>
</evidence>
<keyword evidence="4" id="KW-0723">Serine/threonine-protein kinase</keyword>
<comment type="catalytic activity">
    <reaction evidence="14">
        <text>L-seryl-[protein] + ATP = O-phospho-L-seryl-[protein] + ADP + H(+)</text>
        <dbReference type="Rhea" id="RHEA:17989"/>
        <dbReference type="Rhea" id="RHEA-COMP:9863"/>
        <dbReference type="Rhea" id="RHEA-COMP:11604"/>
        <dbReference type="ChEBI" id="CHEBI:15378"/>
        <dbReference type="ChEBI" id="CHEBI:29999"/>
        <dbReference type="ChEBI" id="CHEBI:30616"/>
        <dbReference type="ChEBI" id="CHEBI:83421"/>
        <dbReference type="ChEBI" id="CHEBI:456216"/>
        <dbReference type="EC" id="2.7.11.1"/>
    </reaction>
</comment>
<dbReference type="CDD" id="cd05117">
    <property type="entry name" value="STKc_CAMK"/>
    <property type="match status" value="1"/>
</dbReference>
<dbReference type="GO" id="GO:0004674">
    <property type="term" value="F:protein serine/threonine kinase activity"/>
    <property type="evidence" value="ECO:0007669"/>
    <property type="project" value="UniProtKB-KW"/>
</dbReference>
<dbReference type="EC" id="2.7.11.1" evidence="3"/>
<gene>
    <name evidence="19" type="ORF">Cvel_11444</name>
</gene>
<sequence length="581" mass="63615">MGCKQSSSIKEKDGPPAPQQPATAAENGNLAPPTAAGGVPAGPPHISSKKLMDGMKQSGIANSRINRTGLISDNYEVDSAVLGTGINGAVRVGTHKSTGRKVAIKTLSTENISPKKAHMLHNEVSIYLSLDHPNIAKLFEVYEDEKAVHLVMELCTGKELYDRLASRKKYSEADAAKVTSQMLSAINYCHNHRICHRDLKLENWVYANASENAPLKLIDFGFSRIFNPGVPMTAMHGTVYYVSPEVLEGCYNEECDIWSIGVIVYMLLSGSPPFNGSSDHEILTKIRKGEFSFEGPRWEGISETAKDFIRTLLKPVPEERPKAEEAAKHRWIQEGEETPSASKSIDVSVLNSIYKFASANHVKRAALALIAYQFSSDEVEALEKEFKKLDTNKSGTISLTQLTTLLTEHLQISESEARKVFERLDQNSNHEIHYTEFLAATLQTKFVLKENEIREAFKRFDVDKTGVISEANLRAVLGEHARDVDIDALLAQCPATGGKGIDFETFMALLTQDEPVCGSKPAEADSSRPEKSSSQVSVIRQVSNSLLRLVEDSAAARGDSGAGAGGFAGRERVTMPDFKGD</sequence>
<evidence type="ECO:0000256" key="1">
    <source>
        <dbReference type="ARBA" id="ARBA00001946"/>
    </source>
</evidence>
<dbReference type="InterPro" id="IPR000719">
    <property type="entry name" value="Prot_kinase_dom"/>
</dbReference>
<keyword evidence="9" id="KW-0418">Kinase</keyword>
<evidence type="ECO:0000256" key="14">
    <source>
        <dbReference type="ARBA" id="ARBA00048679"/>
    </source>
</evidence>
<accession>A0A0G4I6M8</accession>